<evidence type="ECO:0000256" key="8">
    <source>
        <dbReference type="SAM" id="SignalP"/>
    </source>
</evidence>
<sequence>MLCVAALLAAVCALLAGGSFDRLGQGGYTPGNTEAERADRALARQFAVSVGDLVLLARTDSPADDPGTRTAGAAFTRRVAGLEGVRRAASYWTTGDPALRSRDGQSSLVVAELRGSESDRVRTAARIVPRLTGGQGPFEVSATGPAWGRHEAVQQSRTDLVRAELIVAPLVLLVLATAYGSLVATIVPMAIGLLSVAGGLTALRLLSEFMEVSAFAANITTALGFGLAVDYGLFLVARYRESIAAGLSERQAVAEARRSAGRTVLFSALTVALALGALLLLPMPFLKSLACAGIAVVTLSAVAALGVVPALLTVLGPHLDRGDLWRAIRRRAGESSAESPGWRRVGLAVARRPVLFGGGCCLLLAVLALPFGHARFGLVDERSLPMSASSHATADSILADFVSSPGRVLKLVLTPPAHSERPADAAVTRYARQLSGLPGVTDVRSSAGTYRDGRRIASPTPASAAYHGRNATLLTLTALQGPGSPAAERLVADVRALPAPGSVLVGGPAALSADTTEAMAHALPRAGLAMLISTFVLLLLFTRSLLLPVKALLVGLLSLTASLGAIVLVFQDHHATWLVGGFTPTGTLETSIPPLMFCIAFGLSIDYELFLLSRVREHYTAHGDNRAAVVFGIARTGRLVSASALVVAISMGALLLSGITSLKILGFGLAVAVLVDATLVRGVLVPAAMCLAGRANWWLPG</sequence>
<dbReference type="EMBL" id="JAAKZX010000271">
    <property type="protein sequence ID" value="NGO48590.1"/>
    <property type="molecule type" value="Genomic_DNA"/>
</dbReference>
<evidence type="ECO:0000256" key="4">
    <source>
        <dbReference type="ARBA" id="ARBA00022692"/>
    </source>
</evidence>
<protein>
    <submittedName>
        <fullName evidence="10">MMPL family transporter</fullName>
    </submittedName>
</protein>
<keyword evidence="11" id="KW-1185">Reference proteome</keyword>
<feature type="transmembrane region" description="Helical" evidence="7">
    <location>
        <begin position="639"/>
        <end position="659"/>
    </location>
</feature>
<evidence type="ECO:0000256" key="6">
    <source>
        <dbReference type="ARBA" id="ARBA00023136"/>
    </source>
</evidence>
<feature type="transmembrane region" description="Helical" evidence="7">
    <location>
        <begin position="292"/>
        <end position="316"/>
    </location>
</feature>
<evidence type="ECO:0000256" key="3">
    <source>
        <dbReference type="ARBA" id="ARBA00022475"/>
    </source>
</evidence>
<keyword evidence="5 7" id="KW-1133">Transmembrane helix</keyword>
<gene>
    <name evidence="10" type="ORF">G6048_43120</name>
</gene>
<dbReference type="PANTHER" id="PTHR33406">
    <property type="entry name" value="MEMBRANE PROTEIN MJ1562-RELATED"/>
    <property type="match status" value="1"/>
</dbReference>
<comment type="subcellular location">
    <subcellularLocation>
        <location evidence="1">Cell membrane</location>
        <topology evidence="1">Multi-pass membrane protein</topology>
    </subcellularLocation>
</comment>
<comment type="caution">
    <text evidence="10">The sequence shown here is derived from an EMBL/GenBank/DDBJ whole genome shotgun (WGS) entry which is preliminary data.</text>
</comment>
<evidence type="ECO:0000313" key="10">
    <source>
        <dbReference type="EMBL" id="NGO48590.1"/>
    </source>
</evidence>
<evidence type="ECO:0000256" key="7">
    <source>
        <dbReference type="SAM" id="Phobius"/>
    </source>
</evidence>
<dbReference type="PROSITE" id="PS50156">
    <property type="entry name" value="SSD"/>
    <property type="match status" value="1"/>
</dbReference>
<feature type="transmembrane region" description="Helical" evidence="7">
    <location>
        <begin position="353"/>
        <end position="372"/>
    </location>
</feature>
<comment type="similarity">
    <text evidence="2">Belongs to the resistance-nodulation-cell division (RND) (TC 2.A.6) family. MmpL subfamily.</text>
</comment>
<feature type="signal peptide" evidence="8">
    <location>
        <begin position="1"/>
        <end position="16"/>
    </location>
</feature>
<keyword evidence="4 7" id="KW-0812">Transmembrane</keyword>
<dbReference type="Gene3D" id="1.20.1640.10">
    <property type="entry name" value="Multidrug efflux transporter AcrB transmembrane domain"/>
    <property type="match status" value="2"/>
</dbReference>
<feature type="transmembrane region" description="Helical" evidence="7">
    <location>
        <begin position="522"/>
        <end position="541"/>
    </location>
</feature>
<name>A0ABX0E6J7_9ACTN</name>
<feature type="transmembrane region" description="Helical" evidence="7">
    <location>
        <begin position="264"/>
        <end position="286"/>
    </location>
</feature>
<evidence type="ECO:0000256" key="5">
    <source>
        <dbReference type="ARBA" id="ARBA00022989"/>
    </source>
</evidence>
<feature type="domain" description="SSD" evidence="9">
    <location>
        <begin position="210"/>
        <end position="314"/>
    </location>
</feature>
<proteinExistence type="inferred from homology"/>
<feature type="transmembrane region" description="Helical" evidence="7">
    <location>
        <begin position="591"/>
        <end position="612"/>
    </location>
</feature>
<feature type="transmembrane region" description="Helical" evidence="7">
    <location>
        <begin position="665"/>
        <end position="684"/>
    </location>
</feature>
<dbReference type="InterPro" id="IPR050545">
    <property type="entry name" value="Mycobact_MmpL"/>
</dbReference>
<feature type="transmembrane region" description="Helical" evidence="7">
    <location>
        <begin position="553"/>
        <end position="571"/>
    </location>
</feature>
<dbReference type="InterPro" id="IPR004869">
    <property type="entry name" value="MMPL_dom"/>
</dbReference>
<dbReference type="RefSeq" id="WP_165345070.1">
    <property type="nucleotide sequence ID" value="NZ_JAAKZX010000271.1"/>
</dbReference>
<reference evidence="10 11" key="1">
    <citation type="submission" date="2020-02" db="EMBL/GenBank/DDBJ databases">
        <title>Whole-genome analyses of novel actinobacteria.</title>
        <authorList>
            <person name="Sahin N."/>
            <person name="Tokatli A."/>
        </authorList>
    </citation>
    <scope>NUCLEOTIDE SEQUENCE [LARGE SCALE GENOMIC DNA]</scope>
    <source>
        <strain evidence="10 11">YC419</strain>
    </source>
</reference>
<feature type="transmembrane region" description="Helical" evidence="7">
    <location>
        <begin position="160"/>
        <end position="179"/>
    </location>
</feature>
<evidence type="ECO:0000256" key="1">
    <source>
        <dbReference type="ARBA" id="ARBA00004651"/>
    </source>
</evidence>
<keyword evidence="8" id="KW-0732">Signal</keyword>
<evidence type="ECO:0000259" key="9">
    <source>
        <dbReference type="PROSITE" id="PS50156"/>
    </source>
</evidence>
<evidence type="ECO:0000313" key="11">
    <source>
        <dbReference type="Proteomes" id="UP001518140"/>
    </source>
</evidence>
<organism evidence="10 11">
    <name type="scientific">Streptomyces ureilyticus</name>
    <dbReference type="NCBI Taxonomy" id="1775131"/>
    <lineage>
        <taxon>Bacteria</taxon>
        <taxon>Bacillati</taxon>
        <taxon>Actinomycetota</taxon>
        <taxon>Actinomycetes</taxon>
        <taxon>Kitasatosporales</taxon>
        <taxon>Streptomycetaceae</taxon>
        <taxon>Streptomyces</taxon>
    </lineage>
</organism>
<keyword evidence="6 7" id="KW-0472">Membrane</keyword>
<accession>A0ABX0E6J7</accession>
<dbReference type="Proteomes" id="UP001518140">
    <property type="component" value="Unassembled WGS sequence"/>
</dbReference>
<dbReference type="SUPFAM" id="SSF82866">
    <property type="entry name" value="Multidrug efflux transporter AcrB transmembrane domain"/>
    <property type="match status" value="2"/>
</dbReference>
<feature type="transmembrane region" description="Helical" evidence="7">
    <location>
        <begin position="212"/>
        <end position="237"/>
    </location>
</feature>
<dbReference type="PANTHER" id="PTHR33406:SF11">
    <property type="entry name" value="MEMBRANE PROTEIN SCO6666-RELATED"/>
    <property type="match status" value="1"/>
</dbReference>
<dbReference type="Pfam" id="PF03176">
    <property type="entry name" value="MMPL"/>
    <property type="match status" value="2"/>
</dbReference>
<feature type="non-terminal residue" evidence="10">
    <location>
        <position position="701"/>
    </location>
</feature>
<keyword evidence="3" id="KW-1003">Cell membrane</keyword>
<evidence type="ECO:0000256" key="2">
    <source>
        <dbReference type="ARBA" id="ARBA00010157"/>
    </source>
</evidence>
<dbReference type="InterPro" id="IPR000731">
    <property type="entry name" value="SSD"/>
</dbReference>
<feature type="chain" id="PRO_5045735310" evidence="8">
    <location>
        <begin position="17"/>
        <end position="701"/>
    </location>
</feature>